<dbReference type="EMBL" id="CAIIXF020000001">
    <property type="protein sequence ID" value="CAH1773362.1"/>
    <property type="molecule type" value="Genomic_DNA"/>
</dbReference>
<gene>
    <name evidence="2" type="ORF">OFUS_LOCUS972</name>
</gene>
<dbReference type="SUPFAM" id="SSF56994">
    <property type="entry name" value="Insulin-like"/>
    <property type="match status" value="1"/>
</dbReference>
<organism evidence="2 3">
    <name type="scientific">Owenia fusiformis</name>
    <name type="common">Polychaete worm</name>
    <dbReference type="NCBI Taxonomy" id="6347"/>
    <lineage>
        <taxon>Eukaryota</taxon>
        <taxon>Metazoa</taxon>
        <taxon>Spiralia</taxon>
        <taxon>Lophotrochozoa</taxon>
        <taxon>Annelida</taxon>
        <taxon>Polychaeta</taxon>
        <taxon>Sedentaria</taxon>
        <taxon>Canalipalpata</taxon>
        <taxon>Sabellida</taxon>
        <taxon>Oweniida</taxon>
        <taxon>Oweniidae</taxon>
        <taxon>Owenia</taxon>
    </lineage>
</organism>
<proteinExistence type="inferred from homology"/>
<dbReference type="InterPro" id="IPR022353">
    <property type="entry name" value="Insulin_CS"/>
</dbReference>
<evidence type="ECO:0000313" key="3">
    <source>
        <dbReference type="Proteomes" id="UP000749559"/>
    </source>
</evidence>
<comment type="similarity">
    <text evidence="1">Belongs to the insulin family.</text>
</comment>
<protein>
    <submittedName>
        <fullName evidence="2">Uncharacterized protein</fullName>
    </submittedName>
</protein>
<name>A0A8J1U8A2_OWEFU</name>
<reference evidence="2" key="1">
    <citation type="submission" date="2022-03" db="EMBL/GenBank/DDBJ databases">
        <authorList>
            <person name="Martin C."/>
        </authorList>
    </citation>
    <scope>NUCLEOTIDE SEQUENCE</scope>
</reference>
<keyword evidence="3" id="KW-1185">Reference proteome</keyword>
<accession>A0A8J1U8A2</accession>
<dbReference type="InterPro" id="IPR036438">
    <property type="entry name" value="Insulin-like_sf"/>
</dbReference>
<evidence type="ECO:0000256" key="1">
    <source>
        <dbReference type="ARBA" id="ARBA00009034"/>
    </source>
</evidence>
<dbReference type="AlphaFoldDB" id="A0A8J1U8A2"/>
<comment type="caution">
    <text evidence="2">The sequence shown here is derived from an EMBL/GenBank/DDBJ whole genome shotgun (WGS) entry which is preliminary data.</text>
</comment>
<dbReference type="Proteomes" id="UP000749559">
    <property type="component" value="Unassembled WGS sequence"/>
</dbReference>
<sequence>MTALKPNMDLFTVACTVTMFLLLISSNETAATTRNRSSTTCCGRRFYTRLRSVCPRLVVVGKRSIFEDSEVNHLKIIRKRTLASPMLAEICCRRECNRQTLKRCCRHLTVK</sequence>
<dbReference type="PROSITE" id="PS00262">
    <property type="entry name" value="INSULIN"/>
    <property type="match status" value="1"/>
</dbReference>
<evidence type="ECO:0000313" key="2">
    <source>
        <dbReference type="EMBL" id="CAH1773362.1"/>
    </source>
</evidence>